<dbReference type="InterPro" id="IPR000760">
    <property type="entry name" value="Inositol_monophosphatase-like"/>
</dbReference>
<feature type="binding site" evidence="7">
    <location>
        <position position="215"/>
    </location>
    <ligand>
        <name>Mg(2+)</name>
        <dbReference type="ChEBI" id="CHEBI:18420"/>
        <label>1</label>
        <note>catalytic</note>
    </ligand>
</feature>
<reference evidence="8 9" key="1">
    <citation type="journal article" date="2016" name="PLoS ONE">
        <title>Complete Genome Sequence and Comparative Genomics of a Novel Myxobacterium Myxococcus hansupus.</title>
        <authorList>
            <person name="Sharma G."/>
            <person name="Narwani T."/>
            <person name="Subramanian S."/>
        </authorList>
    </citation>
    <scope>NUCLEOTIDE SEQUENCE [LARGE SCALE GENOMIC DNA]</scope>
    <source>
        <strain evidence="9">mixupus</strain>
    </source>
</reference>
<feature type="binding site" evidence="7">
    <location>
        <position position="90"/>
    </location>
    <ligand>
        <name>Mg(2+)</name>
        <dbReference type="ChEBI" id="CHEBI:18420"/>
        <label>2</label>
    </ligand>
</feature>
<dbReference type="PANTHER" id="PTHR43028:SF5">
    <property type="entry name" value="3'(2'),5'-BISPHOSPHATE NUCLEOTIDASE 1"/>
    <property type="match status" value="1"/>
</dbReference>
<evidence type="ECO:0000256" key="7">
    <source>
        <dbReference type="PIRSR" id="PIRSR600760-2"/>
    </source>
</evidence>
<comment type="catalytic activity">
    <reaction evidence="1">
        <text>adenosine 3',5'-bisphosphate + H2O = AMP + phosphate</text>
        <dbReference type="Rhea" id="RHEA:10040"/>
        <dbReference type="ChEBI" id="CHEBI:15377"/>
        <dbReference type="ChEBI" id="CHEBI:43474"/>
        <dbReference type="ChEBI" id="CHEBI:58343"/>
        <dbReference type="ChEBI" id="CHEBI:456215"/>
        <dbReference type="EC" id="3.1.3.7"/>
    </reaction>
</comment>
<protein>
    <recommendedName>
        <fullName evidence="4">3'(2'),5-bisphosphonucleoside 3'(2')-phosphohydrolase</fullName>
    </recommendedName>
    <alternativeName>
        <fullName evidence="6">3'-phosphoadenosine 5'-phosphate phosphatase</fullName>
    </alternativeName>
    <alternativeName>
        <fullName evidence="5">DPNPase</fullName>
    </alternativeName>
</protein>
<dbReference type="PANTHER" id="PTHR43028">
    <property type="entry name" value="3'(2'),5'-BISPHOSPHATE NUCLEOTIDASE 1"/>
    <property type="match status" value="1"/>
</dbReference>
<accession>A0A0H4X1M7</accession>
<dbReference type="OrthoDB" id="9785695at2"/>
<dbReference type="PROSITE" id="PS00629">
    <property type="entry name" value="IMP_1"/>
    <property type="match status" value="1"/>
</dbReference>
<sequence>MHTLDAELDTARRIARQAGAILLEVYATPFAVQDKAGGMGPVTEADERANAFIVEALRTAFPSDGVVAEESDNSAGASRFERCWFVDPMDGTQEFVHRNGEFAIHIGLAMGGKPALGVVYRPVGDRLYWGVVGQGGFVEDATGRRALRVSDTTEPSSLRLVVSRSHRSRLTDAVAQRLGITHSQACGSVGLKCGLLAEAAADLYLHVSDKSYRWDNCAPEAVLRAAGGILTDLGGTPYSYDGAELQNHRGLLACNAAAFDRVAPVVAEFARESGILR</sequence>
<dbReference type="GO" id="GO:0008441">
    <property type="term" value="F:3'(2'),5'-bisphosphate nucleotidase activity"/>
    <property type="evidence" value="ECO:0007669"/>
    <property type="project" value="UniProtKB-EC"/>
</dbReference>
<gene>
    <name evidence="8" type="ORF">A176_004675</name>
</gene>
<dbReference type="Gene3D" id="3.30.540.10">
    <property type="entry name" value="Fructose-1,6-Bisphosphatase, subunit A, domain 1"/>
    <property type="match status" value="1"/>
</dbReference>
<dbReference type="Proteomes" id="UP000009026">
    <property type="component" value="Chromosome"/>
</dbReference>
<dbReference type="EMBL" id="CP012109">
    <property type="protein sequence ID" value="AKQ67763.1"/>
    <property type="molecule type" value="Genomic_DNA"/>
</dbReference>
<keyword evidence="3 7" id="KW-0460">Magnesium</keyword>
<dbReference type="PROSITE" id="PS00630">
    <property type="entry name" value="IMP_2"/>
    <property type="match status" value="1"/>
</dbReference>
<proteinExistence type="predicted"/>
<evidence type="ECO:0000256" key="1">
    <source>
        <dbReference type="ARBA" id="ARBA00001625"/>
    </source>
</evidence>
<dbReference type="InterPro" id="IPR020550">
    <property type="entry name" value="Inositol_monophosphatase_CS"/>
</dbReference>
<dbReference type="PRINTS" id="PR00377">
    <property type="entry name" value="IMPHPHTASES"/>
</dbReference>
<evidence type="ECO:0000256" key="3">
    <source>
        <dbReference type="ARBA" id="ARBA00022842"/>
    </source>
</evidence>
<keyword evidence="2 7" id="KW-0479">Metal-binding</keyword>
<dbReference type="PATRIC" id="fig|1297742.4.peg.4720"/>
<dbReference type="Gene3D" id="3.40.190.80">
    <property type="match status" value="1"/>
</dbReference>
<evidence type="ECO:0000256" key="5">
    <source>
        <dbReference type="ARBA" id="ARBA00042530"/>
    </source>
</evidence>
<dbReference type="GO" id="GO:0046854">
    <property type="term" value="P:phosphatidylinositol phosphate biosynthetic process"/>
    <property type="evidence" value="ECO:0007669"/>
    <property type="project" value="InterPro"/>
</dbReference>
<evidence type="ECO:0000256" key="2">
    <source>
        <dbReference type="ARBA" id="ARBA00022723"/>
    </source>
</evidence>
<dbReference type="KEGG" id="mym:A176_004675"/>
<feature type="binding site" evidence="7">
    <location>
        <position position="87"/>
    </location>
    <ligand>
        <name>Mg(2+)</name>
        <dbReference type="ChEBI" id="CHEBI:18420"/>
        <label>1</label>
        <note>catalytic</note>
    </ligand>
</feature>
<keyword evidence="9" id="KW-1185">Reference proteome</keyword>
<comment type="cofactor">
    <cofactor evidence="7">
        <name>Mg(2+)</name>
        <dbReference type="ChEBI" id="CHEBI:18420"/>
    </cofactor>
</comment>
<feature type="binding site" evidence="7">
    <location>
        <position position="69"/>
    </location>
    <ligand>
        <name>Mg(2+)</name>
        <dbReference type="ChEBI" id="CHEBI:18420"/>
        <label>1</label>
        <note>catalytic</note>
    </ligand>
</feature>
<evidence type="ECO:0000313" key="8">
    <source>
        <dbReference type="EMBL" id="AKQ67763.1"/>
    </source>
</evidence>
<evidence type="ECO:0000256" key="6">
    <source>
        <dbReference type="ARBA" id="ARBA00044544"/>
    </source>
</evidence>
<dbReference type="eggNOG" id="COG1218">
    <property type="taxonomic scope" value="Bacteria"/>
</dbReference>
<evidence type="ECO:0000256" key="4">
    <source>
        <dbReference type="ARBA" id="ARBA00041694"/>
    </source>
</evidence>
<dbReference type="Pfam" id="PF00459">
    <property type="entry name" value="Inositol_P"/>
    <property type="match status" value="1"/>
</dbReference>
<organism evidence="8 9">
    <name type="scientific">Pseudomyxococcus hansupus</name>
    <dbReference type="NCBI Taxonomy" id="1297742"/>
    <lineage>
        <taxon>Bacteria</taxon>
        <taxon>Pseudomonadati</taxon>
        <taxon>Myxococcota</taxon>
        <taxon>Myxococcia</taxon>
        <taxon>Myxococcales</taxon>
        <taxon>Cystobacterineae</taxon>
        <taxon>Myxococcaceae</taxon>
        <taxon>Pseudomyxococcus</taxon>
    </lineage>
</organism>
<dbReference type="RefSeq" id="WP_002637146.1">
    <property type="nucleotide sequence ID" value="NZ_CP012109.1"/>
</dbReference>
<name>A0A0H4X1M7_9BACT</name>
<dbReference type="STRING" id="1297742.A176_004675"/>
<dbReference type="SUPFAM" id="SSF56655">
    <property type="entry name" value="Carbohydrate phosphatase"/>
    <property type="match status" value="1"/>
</dbReference>
<evidence type="ECO:0000313" key="9">
    <source>
        <dbReference type="Proteomes" id="UP000009026"/>
    </source>
</evidence>
<dbReference type="AlphaFoldDB" id="A0A0H4X1M7"/>
<dbReference type="InterPro" id="IPR020583">
    <property type="entry name" value="Inositol_monoP_metal-BS"/>
</dbReference>
<dbReference type="InterPro" id="IPR050725">
    <property type="entry name" value="CysQ/Inositol_MonoPase"/>
</dbReference>
<dbReference type="CDD" id="cd01638">
    <property type="entry name" value="CysQ"/>
    <property type="match status" value="1"/>
</dbReference>
<dbReference type="GO" id="GO:0046872">
    <property type="term" value="F:metal ion binding"/>
    <property type="evidence" value="ECO:0007669"/>
    <property type="project" value="UniProtKB-KW"/>
</dbReference>